<feature type="transmembrane region" description="Helical" evidence="12">
    <location>
        <begin position="71"/>
        <end position="91"/>
    </location>
</feature>
<keyword evidence="9 12" id="KW-0472">Membrane</keyword>
<dbReference type="Pfam" id="PF00034">
    <property type="entry name" value="Cytochrom_C"/>
    <property type="match status" value="1"/>
</dbReference>
<evidence type="ECO:0000313" key="16">
    <source>
        <dbReference type="Proteomes" id="UP000439522"/>
    </source>
</evidence>
<evidence type="ECO:0000256" key="5">
    <source>
        <dbReference type="ARBA" id="ARBA00022723"/>
    </source>
</evidence>
<dbReference type="SUPFAM" id="SSF49503">
    <property type="entry name" value="Cupredoxins"/>
    <property type="match status" value="1"/>
</dbReference>
<evidence type="ECO:0000256" key="10">
    <source>
        <dbReference type="ARBA" id="ARBA00047816"/>
    </source>
</evidence>
<protein>
    <submittedName>
        <fullName evidence="15">C-type cytochrome</fullName>
    </submittedName>
</protein>
<evidence type="ECO:0000256" key="11">
    <source>
        <dbReference type="PROSITE-ProRule" id="PRU00433"/>
    </source>
</evidence>
<reference evidence="15 16" key="1">
    <citation type="submission" date="2019-12" db="EMBL/GenBank/DDBJ databases">
        <title>Genomic-based taxomic classification of the family Erythrobacteraceae.</title>
        <authorList>
            <person name="Xu L."/>
        </authorList>
    </citation>
    <scope>NUCLEOTIDE SEQUENCE [LARGE SCALE GENOMIC DNA]</scope>
    <source>
        <strain evidence="15 16">100921-2</strain>
    </source>
</reference>
<evidence type="ECO:0000259" key="13">
    <source>
        <dbReference type="PROSITE" id="PS50857"/>
    </source>
</evidence>
<gene>
    <name evidence="15" type="ORF">GRI40_12425</name>
</gene>
<dbReference type="GO" id="GO:0005507">
    <property type="term" value="F:copper ion binding"/>
    <property type="evidence" value="ECO:0007669"/>
    <property type="project" value="InterPro"/>
</dbReference>
<comment type="caution">
    <text evidence="15">The sequence shown here is derived from an EMBL/GenBank/DDBJ whole genome shotgun (WGS) entry which is preliminary data.</text>
</comment>
<feature type="domain" description="Cytochrome c" evidence="14">
    <location>
        <begin position="252"/>
        <end position="344"/>
    </location>
</feature>
<feature type="domain" description="Cytochrome oxidase subunit II copper A binding" evidence="13">
    <location>
        <begin position="103"/>
        <end position="219"/>
    </location>
</feature>
<keyword evidence="12" id="KW-0812">Transmembrane</keyword>
<dbReference type="PROSITE" id="PS00078">
    <property type="entry name" value="COX2"/>
    <property type="match status" value="1"/>
</dbReference>
<dbReference type="PROSITE" id="PS51007">
    <property type="entry name" value="CYTC"/>
    <property type="match status" value="1"/>
</dbReference>
<comment type="catalytic activity">
    <reaction evidence="10">
        <text>4 Fe(II)-[cytochrome c] + O2 + 8 H(+)(in) = 4 Fe(III)-[cytochrome c] + 2 H2O + 4 H(+)(out)</text>
        <dbReference type="Rhea" id="RHEA:11436"/>
        <dbReference type="Rhea" id="RHEA-COMP:10350"/>
        <dbReference type="Rhea" id="RHEA-COMP:14399"/>
        <dbReference type="ChEBI" id="CHEBI:15377"/>
        <dbReference type="ChEBI" id="CHEBI:15378"/>
        <dbReference type="ChEBI" id="CHEBI:15379"/>
        <dbReference type="ChEBI" id="CHEBI:29033"/>
        <dbReference type="ChEBI" id="CHEBI:29034"/>
        <dbReference type="EC" id="7.1.1.9"/>
    </reaction>
</comment>
<keyword evidence="6" id="KW-0249">Electron transport</keyword>
<dbReference type="InterPro" id="IPR034236">
    <property type="entry name" value="CuRO_CcO_Caa3_II"/>
</dbReference>
<name>A0A6I4TFG4_9SPHN</name>
<evidence type="ECO:0000256" key="9">
    <source>
        <dbReference type="ARBA" id="ARBA00023136"/>
    </source>
</evidence>
<dbReference type="GO" id="GO:0004129">
    <property type="term" value="F:cytochrome-c oxidase activity"/>
    <property type="evidence" value="ECO:0007669"/>
    <property type="project" value="UniProtKB-EC"/>
</dbReference>
<keyword evidence="16" id="KW-1185">Reference proteome</keyword>
<dbReference type="InterPro" id="IPR002429">
    <property type="entry name" value="CcO_II-like_C"/>
</dbReference>
<keyword evidence="12" id="KW-1133">Transmembrane helix</keyword>
<sequence>MTDDAGAFDAWWGWPPPVLDPAGPYADSVTVLAWALFAMGVVVTLVVVAALYVALAGPARWKARLGGERSIWILGIAFPGVVLIGLLVWGLTLTASLTDAITGDEPRIRVTGHMWWFDVEYLDRQGRVVLRDANELHLPVGQPVVLELRSADVIHSFWVPNLSGKEDMVPGRTNLLKVQADRVGRFGGVCAEYCGGPHALMGFVTVAHGADDYRRWLTGERVATAPADPQAVPGVMPSATRRTPASATVTGLNGLNGQQVFMDSGCAACHRVEGTGANGMSGPDLTHVARRLSLGAGVLPNNRGTLIGWIADSQSIKPGNRMPTYNMLSADELEAIAIWLEQPR</sequence>
<evidence type="ECO:0000256" key="6">
    <source>
        <dbReference type="ARBA" id="ARBA00022982"/>
    </source>
</evidence>
<dbReference type="GO" id="GO:0020037">
    <property type="term" value="F:heme binding"/>
    <property type="evidence" value="ECO:0007669"/>
    <property type="project" value="InterPro"/>
</dbReference>
<dbReference type="InterPro" id="IPR009056">
    <property type="entry name" value="Cyt_c-like_dom"/>
</dbReference>
<evidence type="ECO:0000256" key="4">
    <source>
        <dbReference type="ARBA" id="ARBA00022617"/>
    </source>
</evidence>
<dbReference type="InterPro" id="IPR001505">
    <property type="entry name" value="Copper_CuA"/>
</dbReference>
<keyword evidence="7 11" id="KW-0408">Iron</keyword>
<evidence type="ECO:0000256" key="2">
    <source>
        <dbReference type="ARBA" id="ARBA00007866"/>
    </source>
</evidence>
<keyword evidence="8" id="KW-0186">Copper</keyword>
<keyword evidence="4 11" id="KW-0349">Heme</keyword>
<proteinExistence type="inferred from homology"/>
<dbReference type="CDD" id="cd04213">
    <property type="entry name" value="CuRO_CcO_Caa3_II"/>
    <property type="match status" value="1"/>
</dbReference>
<keyword evidence="3" id="KW-0813">Transport</keyword>
<comment type="similarity">
    <text evidence="2">Belongs to the cytochrome c oxidase subunit 2 family.</text>
</comment>
<dbReference type="PANTHER" id="PTHR22888">
    <property type="entry name" value="CYTOCHROME C OXIDASE, SUBUNIT II"/>
    <property type="match status" value="1"/>
</dbReference>
<evidence type="ECO:0000256" key="1">
    <source>
        <dbReference type="ARBA" id="ARBA00004370"/>
    </source>
</evidence>
<dbReference type="PANTHER" id="PTHR22888:SF9">
    <property type="entry name" value="CYTOCHROME C OXIDASE SUBUNIT 2"/>
    <property type="match status" value="1"/>
</dbReference>
<evidence type="ECO:0000256" key="3">
    <source>
        <dbReference type="ARBA" id="ARBA00022448"/>
    </source>
</evidence>
<dbReference type="AlphaFoldDB" id="A0A6I4TFG4"/>
<evidence type="ECO:0000256" key="12">
    <source>
        <dbReference type="SAM" id="Phobius"/>
    </source>
</evidence>
<dbReference type="SUPFAM" id="SSF46626">
    <property type="entry name" value="Cytochrome c"/>
    <property type="match status" value="1"/>
</dbReference>
<accession>A0A6I4TFG4</accession>
<organism evidence="15 16">
    <name type="scientific">Tsuneonella aeria</name>
    <dbReference type="NCBI Taxonomy" id="1837929"/>
    <lineage>
        <taxon>Bacteria</taxon>
        <taxon>Pseudomonadati</taxon>
        <taxon>Pseudomonadota</taxon>
        <taxon>Alphaproteobacteria</taxon>
        <taxon>Sphingomonadales</taxon>
        <taxon>Erythrobacteraceae</taxon>
        <taxon>Tsuneonella</taxon>
    </lineage>
</organism>
<dbReference type="InterPro" id="IPR045187">
    <property type="entry name" value="CcO_II"/>
</dbReference>
<feature type="transmembrane region" description="Helical" evidence="12">
    <location>
        <begin position="31"/>
        <end position="59"/>
    </location>
</feature>
<dbReference type="PROSITE" id="PS50857">
    <property type="entry name" value="COX2_CUA"/>
    <property type="match status" value="1"/>
</dbReference>
<dbReference type="RefSeq" id="WP_160611857.1">
    <property type="nucleotide sequence ID" value="NZ_WTZA01000002.1"/>
</dbReference>
<dbReference type="PRINTS" id="PR01166">
    <property type="entry name" value="CYCOXIDASEII"/>
</dbReference>
<evidence type="ECO:0000313" key="15">
    <source>
        <dbReference type="EMBL" id="MXO76022.1"/>
    </source>
</evidence>
<evidence type="ECO:0000256" key="8">
    <source>
        <dbReference type="ARBA" id="ARBA00023008"/>
    </source>
</evidence>
<dbReference type="Pfam" id="PF00116">
    <property type="entry name" value="COX2"/>
    <property type="match status" value="1"/>
</dbReference>
<comment type="subcellular location">
    <subcellularLocation>
        <location evidence="1">Membrane</location>
    </subcellularLocation>
</comment>
<dbReference type="GO" id="GO:0042773">
    <property type="term" value="P:ATP synthesis coupled electron transport"/>
    <property type="evidence" value="ECO:0007669"/>
    <property type="project" value="TreeGrafter"/>
</dbReference>
<dbReference type="Gene3D" id="2.60.40.420">
    <property type="entry name" value="Cupredoxins - blue copper proteins"/>
    <property type="match status" value="1"/>
</dbReference>
<dbReference type="InterPro" id="IPR036909">
    <property type="entry name" value="Cyt_c-like_dom_sf"/>
</dbReference>
<dbReference type="GO" id="GO:0016020">
    <property type="term" value="C:membrane"/>
    <property type="evidence" value="ECO:0007669"/>
    <property type="project" value="UniProtKB-SubCell"/>
</dbReference>
<dbReference type="InterPro" id="IPR008972">
    <property type="entry name" value="Cupredoxin"/>
</dbReference>
<evidence type="ECO:0000259" key="14">
    <source>
        <dbReference type="PROSITE" id="PS51007"/>
    </source>
</evidence>
<evidence type="ECO:0000256" key="7">
    <source>
        <dbReference type="ARBA" id="ARBA00023004"/>
    </source>
</evidence>
<keyword evidence="5 11" id="KW-0479">Metal-binding</keyword>
<dbReference type="Proteomes" id="UP000439522">
    <property type="component" value="Unassembled WGS sequence"/>
</dbReference>
<dbReference type="OrthoDB" id="9781261at2"/>
<dbReference type="EMBL" id="WTZA01000002">
    <property type="protein sequence ID" value="MXO76022.1"/>
    <property type="molecule type" value="Genomic_DNA"/>
</dbReference>